<keyword evidence="9 25" id="KW-0328">Glycosyltransferase</keyword>
<evidence type="ECO:0000313" key="25">
    <source>
        <dbReference type="EMBL" id="APZ91074.1"/>
    </source>
</evidence>
<comment type="similarity">
    <text evidence="7">Belongs to the glycosyltransferase 2 family.</text>
</comment>
<evidence type="ECO:0000256" key="16">
    <source>
        <dbReference type="ARBA" id="ARBA00023211"/>
    </source>
</evidence>
<comment type="cofactor">
    <cofactor evidence="2">
        <name>Mn(2+)</name>
        <dbReference type="ChEBI" id="CHEBI:29035"/>
    </cofactor>
</comment>
<evidence type="ECO:0000256" key="3">
    <source>
        <dbReference type="ARBA" id="ARBA00001946"/>
    </source>
</evidence>
<dbReference type="InterPro" id="IPR029044">
    <property type="entry name" value="Nucleotide-diphossugar_trans"/>
</dbReference>
<comment type="function">
    <text evidence="17">Transfers mannose from GDP-mannose to dolichol monophosphate to form dolichol phosphate mannose (Dol-P-Man) which is the mannosyl donor in pathways leading to N-glycosylation, glycosyl phosphatidylinositol membrane anchoring, and O-mannosylation of proteins.</text>
</comment>
<feature type="transmembrane region" description="Helical" evidence="22">
    <location>
        <begin position="357"/>
        <end position="379"/>
    </location>
</feature>
<evidence type="ECO:0000256" key="14">
    <source>
        <dbReference type="ARBA" id="ARBA00022989"/>
    </source>
</evidence>
<proteinExistence type="inferred from homology"/>
<evidence type="ECO:0000256" key="8">
    <source>
        <dbReference type="ARBA" id="ARBA00012704"/>
    </source>
</evidence>
<evidence type="ECO:0000256" key="19">
    <source>
        <dbReference type="ARBA" id="ARBA00082336"/>
    </source>
</evidence>
<accession>A0A1P8WAL5</accession>
<keyword evidence="13" id="KW-0460">Magnesium</keyword>
<sequence>MKPSACIFAEASEPIPYLPARAMSALDVSIVVPTYKEATNLTELAARLFAATDGAQLKAELIIVDDNSDDGTIELCEELAERYPLRLITRTEERGLATAVIRGMEETTGEYVLVMDADLSHPPMSVPSLLAPLKADKANFVIGSRYVAGGSVDESWSFFRHLNSRIAGWLAKGLTNAKDPMAGFFAIRRDRLGDVSKLSPCGYKIGLEIMVRCECNRVAEVPIHFQDRRHGESKLNLREQWRYIQHLLRLYTFQFPGLLRFAAFCTVGASGMVVDLALFRGLLPIVGLAAGRALAIWAAMTWNFEFNRRFTFQEPNGSNRLAEYGRFCTACLLGATISWSTSLTLMASFTHFSTSPVGAAVIGTGIAACVNYALCRVWVFGKRKIRKVPVTPKLSAEQFFNRGEAVSAP</sequence>
<evidence type="ECO:0000256" key="10">
    <source>
        <dbReference type="ARBA" id="ARBA00022679"/>
    </source>
</evidence>
<evidence type="ECO:0000256" key="22">
    <source>
        <dbReference type="SAM" id="Phobius"/>
    </source>
</evidence>
<dbReference type="Proteomes" id="UP000187735">
    <property type="component" value="Chromosome"/>
</dbReference>
<evidence type="ECO:0000259" key="24">
    <source>
        <dbReference type="Pfam" id="PF04138"/>
    </source>
</evidence>
<keyword evidence="14 22" id="KW-1133">Transmembrane helix</keyword>
<dbReference type="PANTHER" id="PTHR43398">
    <property type="entry name" value="DOLICHOL-PHOSPHATE MANNOSYLTRANSFERASE SUBUNIT 1"/>
    <property type="match status" value="1"/>
</dbReference>
<comment type="pathway">
    <text evidence="6">Protein modification; protein glycosylation.</text>
</comment>
<dbReference type="SUPFAM" id="SSF53448">
    <property type="entry name" value="Nucleotide-diphospho-sugar transferases"/>
    <property type="match status" value="1"/>
</dbReference>
<keyword evidence="26" id="KW-1185">Reference proteome</keyword>
<evidence type="ECO:0000256" key="13">
    <source>
        <dbReference type="ARBA" id="ARBA00022842"/>
    </source>
</evidence>
<evidence type="ECO:0000256" key="5">
    <source>
        <dbReference type="ARBA" id="ARBA00004308"/>
    </source>
</evidence>
<evidence type="ECO:0000259" key="23">
    <source>
        <dbReference type="Pfam" id="PF00535"/>
    </source>
</evidence>
<dbReference type="GO" id="GO:0035269">
    <property type="term" value="P:protein O-linked glycosylation via mannose"/>
    <property type="evidence" value="ECO:0007669"/>
    <property type="project" value="TreeGrafter"/>
</dbReference>
<evidence type="ECO:0000313" key="26">
    <source>
        <dbReference type="Proteomes" id="UP000187735"/>
    </source>
</evidence>
<dbReference type="Pfam" id="PF00535">
    <property type="entry name" value="Glycos_transf_2"/>
    <property type="match status" value="1"/>
</dbReference>
<feature type="domain" description="Glycosyltransferase 2-like" evidence="23">
    <location>
        <begin position="29"/>
        <end position="186"/>
    </location>
</feature>
<dbReference type="OrthoDB" id="9810303at2"/>
<dbReference type="GO" id="GO:0006488">
    <property type="term" value="P:dolichol-linked oligosaccharide biosynthetic process"/>
    <property type="evidence" value="ECO:0007669"/>
    <property type="project" value="TreeGrafter"/>
</dbReference>
<keyword evidence="16" id="KW-0464">Manganese</keyword>
<dbReference type="InterPro" id="IPR039528">
    <property type="entry name" value="DPM1-like"/>
</dbReference>
<organism evidence="25 26">
    <name type="scientific">Fuerstiella marisgermanici</name>
    <dbReference type="NCBI Taxonomy" id="1891926"/>
    <lineage>
        <taxon>Bacteria</taxon>
        <taxon>Pseudomonadati</taxon>
        <taxon>Planctomycetota</taxon>
        <taxon>Planctomycetia</taxon>
        <taxon>Planctomycetales</taxon>
        <taxon>Planctomycetaceae</taxon>
        <taxon>Fuerstiella</taxon>
    </lineage>
</organism>
<dbReference type="KEGG" id="fmr:Fuma_00660"/>
<dbReference type="RefSeq" id="WP_083731773.1">
    <property type="nucleotide sequence ID" value="NZ_CP017641.1"/>
</dbReference>
<feature type="transmembrane region" description="Helical" evidence="22">
    <location>
        <begin position="258"/>
        <end position="279"/>
    </location>
</feature>
<dbReference type="FunFam" id="3.90.550.10:FF:000119">
    <property type="entry name" value="Dolichol-phosphate mannosyltransferase subunit 1"/>
    <property type="match status" value="1"/>
</dbReference>
<evidence type="ECO:0000256" key="20">
    <source>
        <dbReference type="ARBA" id="ARBA00082614"/>
    </source>
</evidence>
<evidence type="ECO:0000256" key="6">
    <source>
        <dbReference type="ARBA" id="ARBA00004922"/>
    </source>
</evidence>
<name>A0A1P8WAL5_9PLAN</name>
<keyword evidence="12" id="KW-0479">Metal-binding</keyword>
<dbReference type="EC" id="2.4.1.83" evidence="8"/>
<evidence type="ECO:0000256" key="18">
    <source>
        <dbReference type="ARBA" id="ARBA00074878"/>
    </source>
</evidence>
<evidence type="ECO:0000256" key="2">
    <source>
        <dbReference type="ARBA" id="ARBA00001936"/>
    </source>
</evidence>
<dbReference type="PANTHER" id="PTHR43398:SF1">
    <property type="entry name" value="DOLICHOL-PHOSPHATE MANNOSYLTRANSFERASE SUBUNIT 1"/>
    <property type="match status" value="1"/>
</dbReference>
<protein>
    <recommendedName>
        <fullName evidence="18">Dolichol-phosphate mannosyltransferase</fullName>
        <ecNumber evidence="8">2.4.1.83</ecNumber>
    </recommendedName>
    <alternativeName>
        <fullName evidence="20">Dolichol-phosphate mannose synthase</fullName>
    </alternativeName>
    <alternativeName>
        <fullName evidence="19">Dolichyl-phosphate beta-D-mannosyltransferase</fullName>
    </alternativeName>
    <alternativeName>
        <fullName evidence="21">Mannose-P-dolichol synthase</fullName>
    </alternativeName>
</protein>
<evidence type="ECO:0000256" key="11">
    <source>
        <dbReference type="ARBA" id="ARBA00022692"/>
    </source>
</evidence>
<comment type="subcellular location">
    <subcellularLocation>
        <location evidence="5">Endomembrane system</location>
    </subcellularLocation>
    <subcellularLocation>
        <location evidence="4">Membrane</location>
        <topology evidence="4">Multi-pass membrane protein</topology>
    </subcellularLocation>
</comment>
<comment type="cofactor">
    <cofactor evidence="1">
        <name>Ca(2+)</name>
        <dbReference type="ChEBI" id="CHEBI:29108"/>
    </cofactor>
</comment>
<comment type="cofactor">
    <cofactor evidence="3">
        <name>Mg(2+)</name>
        <dbReference type="ChEBI" id="CHEBI:18420"/>
    </cofactor>
</comment>
<keyword evidence="11 22" id="KW-0812">Transmembrane</keyword>
<dbReference type="GO" id="GO:0004582">
    <property type="term" value="F:dolichyl-phosphate beta-D-mannosyltransferase activity"/>
    <property type="evidence" value="ECO:0007669"/>
    <property type="project" value="UniProtKB-EC"/>
</dbReference>
<evidence type="ECO:0000256" key="7">
    <source>
        <dbReference type="ARBA" id="ARBA00006739"/>
    </source>
</evidence>
<evidence type="ECO:0000256" key="17">
    <source>
        <dbReference type="ARBA" id="ARBA00053724"/>
    </source>
</evidence>
<evidence type="ECO:0000256" key="4">
    <source>
        <dbReference type="ARBA" id="ARBA00004141"/>
    </source>
</evidence>
<dbReference type="Gene3D" id="3.90.550.10">
    <property type="entry name" value="Spore Coat Polysaccharide Biosynthesis Protein SpsA, Chain A"/>
    <property type="match status" value="1"/>
</dbReference>
<dbReference type="GO" id="GO:0006506">
    <property type="term" value="P:GPI anchor biosynthetic process"/>
    <property type="evidence" value="ECO:0007669"/>
    <property type="project" value="TreeGrafter"/>
</dbReference>
<dbReference type="InterPro" id="IPR007267">
    <property type="entry name" value="GtrA_DPMS_TM"/>
</dbReference>
<dbReference type="CDD" id="cd06442">
    <property type="entry name" value="DPM1_like"/>
    <property type="match status" value="1"/>
</dbReference>
<dbReference type="EMBL" id="CP017641">
    <property type="protein sequence ID" value="APZ91074.1"/>
    <property type="molecule type" value="Genomic_DNA"/>
</dbReference>
<dbReference type="AlphaFoldDB" id="A0A1P8WAL5"/>
<evidence type="ECO:0000256" key="9">
    <source>
        <dbReference type="ARBA" id="ARBA00022676"/>
    </source>
</evidence>
<dbReference type="InterPro" id="IPR001173">
    <property type="entry name" value="Glyco_trans_2-like"/>
</dbReference>
<gene>
    <name evidence="25" type="primary">arnC_3</name>
    <name evidence="25" type="ORF">Fuma_00660</name>
</gene>
<feature type="transmembrane region" description="Helical" evidence="22">
    <location>
        <begin position="324"/>
        <end position="345"/>
    </location>
</feature>
<dbReference type="GO" id="GO:0016020">
    <property type="term" value="C:membrane"/>
    <property type="evidence" value="ECO:0007669"/>
    <property type="project" value="UniProtKB-SubCell"/>
</dbReference>
<feature type="domain" description="GtrA/DPMS transmembrane" evidence="24">
    <location>
        <begin position="264"/>
        <end position="380"/>
    </location>
</feature>
<evidence type="ECO:0000256" key="15">
    <source>
        <dbReference type="ARBA" id="ARBA00023136"/>
    </source>
</evidence>
<dbReference type="GO" id="GO:0000271">
    <property type="term" value="P:polysaccharide biosynthetic process"/>
    <property type="evidence" value="ECO:0007669"/>
    <property type="project" value="InterPro"/>
</dbReference>
<keyword evidence="15 22" id="KW-0472">Membrane</keyword>
<feature type="transmembrane region" description="Helical" evidence="22">
    <location>
        <begin position="285"/>
        <end position="304"/>
    </location>
</feature>
<dbReference type="STRING" id="1891926.Fuma_00660"/>
<evidence type="ECO:0000256" key="12">
    <source>
        <dbReference type="ARBA" id="ARBA00022723"/>
    </source>
</evidence>
<evidence type="ECO:0000256" key="1">
    <source>
        <dbReference type="ARBA" id="ARBA00001913"/>
    </source>
</evidence>
<dbReference type="GO" id="GO:0046872">
    <property type="term" value="F:metal ion binding"/>
    <property type="evidence" value="ECO:0007669"/>
    <property type="project" value="UniProtKB-KW"/>
</dbReference>
<dbReference type="GO" id="GO:0012505">
    <property type="term" value="C:endomembrane system"/>
    <property type="evidence" value="ECO:0007669"/>
    <property type="project" value="UniProtKB-SubCell"/>
</dbReference>
<keyword evidence="10 25" id="KW-0808">Transferase</keyword>
<reference evidence="25 26" key="1">
    <citation type="journal article" date="2016" name="Front. Microbiol.">
        <title>Fuerstia marisgermanicae gen. nov., sp. nov., an Unusual Member of the Phylum Planctomycetes from the German Wadden Sea.</title>
        <authorList>
            <person name="Kohn T."/>
            <person name="Heuer A."/>
            <person name="Jogler M."/>
            <person name="Vollmers J."/>
            <person name="Boedeker C."/>
            <person name="Bunk B."/>
            <person name="Rast P."/>
            <person name="Borchert D."/>
            <person name="Glockner I."/>
            <person name="Freese H.M."/>
            <person name="Klenk H.P."/>
            <person name="Overmann J."/>
            <person name="Kaster A.K."/>
            <person name="Rohde M."/>
            <person name="Wiegand S."/>
            <person name="Jogler C."/>
        </authorList>
    </citation>
    <scope>NUCLEOTIDE SEQUENCE [LARGE SCALE GENOMIC DNA]</scope>
    <source>
        <strain evidence="25 26">NH11</strain>
    </source>
</reference>
<dbReference type="Pfam" id="PF04138">
    <property type="entry name" value="GtrA_DPMS_TM"/>
    <property type="match status" value="1"/>
</dbReference>
<evidence type="ECO:0000256" key="21">
    <source>
        <dbReference type="ARBA" id="ARBA00083744"/>
    </source>
</evidence>